<dbReference type="GO" id="GO:0004067">
    <property type="term" value="F:asparaginase activity"/>
    <property type="evidence" value="ECO:0007669"/>
    <property type="project" value="UniProtKB-UniRule"/>
</dbReference>
<feature type="region of interest" description="Disordered" evidence="1">
    <location>
        <begin position="304"/>
        <end position="324"/>
    </location>
</feature>
<evidence type="ECO:0008006" key="5">
    <source>
        <dbReference type="Google" id="ProtNLM"/>
    </source>
</evidence>
<feature type="compositionally biased region" description="Low complexity" evidence="1">
    <location>
        <begin position="379"/>
        <end position="401"/>
    </location>
</feature>
<dbReference type="SUPFAM" id="SSF53774">
    <property type="entry name" value="Glutaminase/Asparaginase"/>
    <property type="match status" value="1"/>
</dbReference>
<dbReference type="InterPro" id="IPR036152">
    <property type="entry name" value="Asp/glu_Ase-like_sf"/>
</dbReference>
<evidence type="ECO:0000256" key="1">
    <source>
        <dbReference type="SAM" id="MobiDB-lite"/>
    </source>
</evidence>
<dbReference type="OrthoDB" id="4070114at2759"/>
<feature type="region of interest" description="Disordered" evidence="1">
    <location>
        <begin position="379"/>
        <end position="406"/>
    </location>
</feature>
<dbReference type="HOGENOM" id="CLU_580115_0_0_1"/>
<evidence type="ECO:0000256" key="2">
    <source>
        <dbReference type="SAM" id="SignalP"/>
    </source>
</evidence>
<name>H2AW97_KAZAF</name>
<accession>H2AW97</accession>
<dbReference type="AlphaFoldDB" id="H2AW97"/>
<dbReference type="STRING" id="1071382.H2AW97"/>
<dbReference type="eggNOG" id="KOG0503">
    <property type="taxonomic scope" value="Eukaryota"/>
</dbReference>
<dbReference type="RefSeq" id="XP_003957782.1">
    <property type="nucleotide sequence ID" value="XM_003957733.1"/>
</dbReference>
<reference evidence="3 4" key="1">
    <citation type="journal article" date="2011" name="Proc. Natl. Acad. Sci. U.S.A.">
        <title>Evolutionary erosion of yeast sex chromosomes by mating-type switching accidents.</title>
        <authorList>
            <person name="Gordon J.L."/>
            <person name="Armisen D."/>
            <person name="Proux-Wera E."/>
            <person name="Oheigeartaigh S.S."/>
            <person name="Byrne K.P."/>
            <person name="Wolfe K.H."/>
        </authorList>
    </citation>
    <scope>NUCLEOTIDE SEQUENCE [LARGE SCALE GENOMIC DNA]</scope>
    <source>
        <strain evidence="4">ATCC 22294 / BCRC 22015 / CBS 2517 / CECT 1963 / NBRC 1671 / NRRL Y-8276</strain>
    </source>
</reference>
<keyword evidence="2" id="KW-0732">Signal</keyword>
<dbReference type="InParanoid" id="H2AW97"/>
<dbReference type="PROSITE" id="PS51732">
    <property type="entry name" value="ASN_GLN_ASE_3"/>
    <property type="match status" value="1"/>
</dbReference>
<feature type="signal peptide" evidence="2">
    <location>
        <begin position="1"/>
        <end position="20"/>
    </location>
</feature>
<keyword evidence="4" id="KW-1185">Reference proteome</keyword>
<organism evidence="3 4">
    <name type="scientific">Kazachstania africana (strain ATCC 22294 / BCRC 22015 / CBS 2517 / CECT 1963 / NBRC 1671 / NRRL Y-8276)</name>
    <name type="common">Yeast</name>
    <name type="synonym">Kluyveromyces africanus</name>
    <dbReference type="NCBI Taxonomy" id="1071382"/>
    <lineage>
        <taxon>Eukaryota</taxon>
        <taxon>Fungi</taxon>
        <taxon>Dikarya</taxon>
        <taxon>Ascomycota</taxon>
        <taxon>Saccharomycotina</taxon>
        <taxon>Saccharomycetes</taxon>
        <taxon>Saccharomycetales</taxon>
        <taxon>Saccharomycetaceae</taxon>
        <taxon>Kazachstania</taxon>
    </lineage>
</organism>
<dbReference type="Proteomes" id="UP000005220">
    <property type="component" value="Chromosome 6"/>
</dbReference>
<evidence type="ECO:0000313" key="3">
    <source>
        <dbReference type="EMBL" id="CCF58647.1"/>
    </source>
</evidence>
<sequence length="471" mass="48157">MKVVNFLSVLLLTITSFATATPFKYHHAKRQQFLPNGTFGGGGGMNGTGGANGTTGANGTNATNATNGTVGAGAGGLSNITQPGFQPNGTITNNPQGVQIFITGGDTDIHTNDSVTVVSNSTNLNITQMYDLAANVNQSLTQNTSKAIIIIAADESINEVAFFSSVVFATNKTIVITNTDFVLAKIVAEDPNSQKRGPLIVINGLIFSASLPLWAGPVGVFGSNLHPIFFFDACQPMLTGTNSTIRTNFSNFTSVHTNFSASVPIIFQESLQVTLNSTLSSSIDGLIIVRSSSVNQTGLIISNASSSSTSSSGGASSNTTGGTSINNTVTVPASLNFTWPLPANLTGNSSSLSNATITASNSSTINVPIVYVQQKLFSGSSSSSGGSSSGGSSSSSSGSSSEIANNTGVQYGTNTITIPSNFTVPVNTTLPSNVIPGGYLTPEQAQVLLSIALANGVNDTTSLKSIFPTSD</sequence>
<dbReference type="InterPro" id="IPR006034">
    <property type="entry name" value="Asparaginase/glutaminase-like"/>
</dbReference>
<dbReference type="KEGG" id="kaf:KAFR_0F00500"/>
<feature type="chain" id="PRO_5003559684" description="Hyphally-regulated cell wall protein N-terminal domain-containing protein" evidence="2">
    <location>
        <begin position="21"/>
        <end position="471"/>
    </location>
</feature>
<dbReference type="EMBL" id="HE650826">
    <property type="protein sequence ID" value="CCF58647.1"/>
    <property type="molecule type" value="Genomic_DNA"/>
</dbReference>
<proteinExistence type="predicted"/>
<dbReference type="GeneID" id="13884115"/>
<evidence type="ECO:0000313" key="4">
    <source>
        <dbReference type="Proteomes" id="UP000005220"/>
    </source>
</evidence>
<protein>
    <recommendedName>
        <fullName evidence="5">Hyphally-regulated cell wall protein N-terminal domain-containing protein</fullName>
    </recommendedName>
</protein>
<gene>
    <name evidence="3" type="primary">KAFR0F00500</name>
    <name evidence="3" type="ORF">KAFR_0F00500</name>
</gene>